<dbReference type="Pfam" id="PF05838">
    <property type="entry name" value="Glyco_hydro_108"/>
    <property type="match status" value="1"/>
</dbReference>
<proteinExistence type="predicted"/>
<dbReference type="Pfam" id="PF09374">
    <property type="entry name" value="PG_binding_3"/>
    <property type="match status" value="1"/>
</dbReference>
<name>A0A6J5LCD3_9CAUD</name>
<dbReference type="Gene3D" id="1.20.141.10">
    <property type="entry name" value="Chitosanase, subunit A, domain 1"/>
    <property type="match status" value="1"/>
</dbReference>
<evidence type="ECO:0000259" key="1">
    <source>
        <dbReference type="Pfam" id="PF05838"/>
    </source>
</evidence>
<feature type="domain" description="TtsA-like Glycoside hydrolase family 108" evidence="1">
    <location>
        <begin position="9"/>
        <end position="93"/>
    </location>
</feature>
<evidence type="ECO:0000259" key="2">
    <source>
        <dbReference type="Pfam" id="PF09374"/>
    </source>
</evidence>
<protein>
    <submittedName>
        <fullName evidence="3">ZliS Lysozyme family protein</fullName>
    </submittedName>
</protein>
<gene>
    <name evidence="3" type="ORF">UFOVP126_3</name>
</gene>
<evidence type="ECO:0000313" key="3">
    <source>
        <dbReference type="EMBL" id="CAB4130610.1"/>
    </source>
</evidence>
<dbReference type="InterPro" id="IPR023346">
    <property type="entry name" value="Lysozyme-like_dom_sf"/>
</dbReference>
<organism evidence="3">
    <name type="scientific">uncultured Caudovirales phage</name>
    <dbReference type="NCBI Taxonomy" id="2100421"/>
    <lineage>
        <taxon>Viruses</taxon>
        <taxon>Duplodnaviria</taxon>
        <taxon>Heunggongvirae</taxon>
        <taxon>Uroviricota</taxon>
        <taxon>Caudoviricetes</taxon>
        <taxon>Peduoviridae</taxon>
        <taxon>Maltschvirus</taxon>
        <taxon>Maltschvirus maltsch</taxon>
    </lineage>
</organism>
<dbReference type="EMBL" id="LR796241">
    <property type="protein sequence ID" value="CAB4130610.1"/>
    <property type="molecule type" value="Genomic_DNA"/>
</dbReference>
<dbReference type="InterPro" id="IPR018537">
    <property type="entry name" value="Peptidoglycan-bd_3"/>
</dbReference>
<dbReference type="SUPFAM" id="SSF53955">
    <property type="entry name" value="Lysozyme-like"/>
    <property type="match status" value="1"/>
</dbReference>
<reference evidence="3" key="1">
    <citation type="submission" date="2020-04" db="EMBL/GenBank/DDBJ databases">
        <authorList>
            <person name="Chiriac C."/>
            <person name="Salcher M."/>
            <person name="Ghai R."/>
            <person name="Kavagutti S V."/>
        </authorList>
    </citation>
    <scope>NUCLEOTIDE SEQUENCE</scope>
</reference>
<feature type="domain" description="Peptidoglycan binding" evidence="2">
    <location>
        <begin position="102"/>
        <end position="167"/>
    </location>
</feature>
<dbReference type="InterPro" id="IPR008565">
    <property type="entry name" value="TtsA-like_GH18_dom"/>
</dbReference>
<accession>A0A6J5LCD3</accession>
<sequence>MADFLPAFEAMIRDEGGYTLHTIPGDRGGQTYAGIARNFNPSWEGWEFVDRGETPPTTMVRNWYHTNYWLPISGDNLIHQAMASSIFNFAVNSSAPGRPTVAVKLAQLVAGATPDGSLGSRSVEALNLIDPEKFVMAYALAKIARYRDIVTRDRTQANFLLGWINRTLKDAT</sequence>